<organism evidence="2 3">
    <name type="scientific">Dyadobacter soli</name>
    <dbReference type="NCBI Taxonomy" id="659014"/>
    <lineage>
        <taxon>Bacteria</taxon>
        <taxon>Pseudomonadati</taxon>
        <taxon>Bacteroidota</taxon>
        <taxon>Cytophagia</taxon>
        <taxon>Cytophagales</taxon>
        <taxon>Spirosomataceae</taxon>
        <taxon>Dyadobacter</taxon>
    </lineage>
</organism>
<dbReference type="InterPro" id="IPR025507">
    <property type="entry name" value="DUF4394"/>
</dbReference>
<dbReference type="OrthoDB" id="907874at2"/>
<reference evidence="3" key="1">
    <citation type="submission" date="2016-10" db="EMBL/GenBank/DDBJ databases">
        <authorList>
            <person name="Varghese N."/>
            <person name="Submissions S."/>
        </authorList>
    </citation>
    <scope>NUCLEOTIDE SEQUENCE [LARGE SCALE GENOMIC DNA]</scope>
    <source>
        <strain evidence="3">DSM 25329</strain>
    </source>
</reference>
<dbReference type="RefSeq" id="WP_090156496.1">
    <property type="nucleotide sequence ID" value="NZ_FNAN01000020.1"/>
</dbReference>
<dbReference type="AlphaFoldDB" id="A0A1G7VMV4"/>
<evidence type="ECO:0000259" key="1">
    <source>
        <dbReference type="Pfam" id="PF14339"/>
    </source>
</evidence>
<dbReference type="Pfam" id="PF14339">
    <property type="entry name" value="DUF4394"/>
    <property type="match status" value="2"/>
</dbReference>
<evidence type="ECO:0000313" key="2">
    <source>
        <dbReference type="EMBL" id="SDG60911.1"/>
    </source>
</evidence>
<keyword evidence="3" id="KW-1185">Reference proteome</keyword>
<proteinExistence type="predicted"/>
<accession>A0A1G7VMV4</accession>
<dbReference type="EMBL" id="FNAN01000020">
    <property type="protein sequence ID" value="SDG60911.1"/>
    <property type="molecule type" value="Genomic_DNA"/>
</dbReference>
<gene>
    <name evidence="2" type="ORF">SAMN04487996_120125</name>
</gene>
<sequence>MPISMQCIRIAAAFLVAILINSCQDHEGPVDPGQFPRSLDERIFYALTDDNLIYEIDVARPLASSRVLRVVTRDPDEKIIAIDFRPATGQLYALARSGTFYAVNLDLNTNGKPTIVNVKTEVEADFSANAFGFDFNPVTDRPRLVTDKGENVSLDPYTGSLDNRSNPVRGRATPNVHAIAYSNNYSGALETTLYGIDPVADQLVRYNGADAGQVETVGELDADIADVGGFDISPRTSRSPEYGIASVRRGDRWEIDYVHLASGKLQKISDAPPGNIIGIAVPTTVAYAVSRTGKLLAFNPLDRVERDPAKLISAKNITGLAPGDSILGMDFSVDQSTFYALASDSKIYQLDPATGKAIFARDLPVKLNLAATGAFGFDIEPFSQRAHVVTGIFQRFYARPDISEFQSLNAFIYNGRMQGIDGLAYSNNQSNLPRQTASTLYGIDSQSRNLFKLDTVYNELNLVGQLDLAFDKFNGFDIGGMAELGYGAFKVNGRTRIYEILLDDGIIARDVSELPYDIRAFALGRYLYNNIP</sequence>
<feature type="domain" description="DUF4394" evidence="1">
    <location>
        <begin position="306"/>
        <end position="506"/>
    </location>
</feature>
<dbReference type="STRING" id="659014.SAMN04487996_120125"/>
<dbReference type="SUPFAM" id="SSF50998">
    <property type="entry name" value="Quinoprotein alcohol dehydrogenase-like"/>
    <property type="match status" value="1"/>
</dbReference>
<evidence type="ECO:0000313" key="3">
    <source>
        <dbReference type="Proteomes" id="UP000198748"/>
    </source>
</evidence>
<dbReference type="InterPro" id="IPR011047">
    <property type="entry name" value="Quinoprotein_ADH-like_sf"/>
</dbReference>
<feature type="domain" description="DUF4394" evidence="1">
    <location>
        <begin position="55"/>
        <end position="280"/>
    </location>
</feature>
<protein>
    <recommendedName>
        <fullName evidence="1">DUF4394 domain-containing protein</fullName>
    </recommendedName>
</protein>
<dbReference type="Proteomes" id="UP000198748">
    <property type="component" value="Unassembled WGS sequence"/>
</dbReference>
<name>A0A1G7VMV4_9BACT</name>